<proteinExistence type="predicted"/>
<evidence type="ECO:0000313" key="1">
    <source>
        <dbReference type="EMBL" id="QRC93209.1"/>
    </source>
</evidence>
<accession>A0A7U2HWR2</accession>
<keyword evidence="2" id="KW-1185">Reference proteome</keyword>
<dbReference type="EMBL" id="CP069025">
    <property type="protein sequence ID" value="QRC93209.1"/>
    <property type="molecule type" value="Genomic_DNA"/>
</dbReference>
<dbReference type="AlphaFoldDB" id="A0A7U2HWR2"/>
<dbReference type="VEuPathDB" id="FungiDB:JI435_403440"/>
<reference evidence="2" key="1">
    <citation type="journal article" date="2021" name="BMC Genomics">
        <title>Chromosome-level genome assembly and manually-curated proteome of model necrotroph Parastagonospora nodorum Sn15 reveals a genome-wide trove of candidate effector homologs, and redundancy of virulence-related functions within an accessory chromosome.</title>
        <authorList>
            <person name="Bertazzoni S."/>
            <person name="Jones D.A.B."/>
            <person name="Phan H.T."/>
            <person name="Tan K.-C."/>
            <person name="Hane J.K."/>
        </authorList>
    </citation>
    <scope>NUCLEOTIDE SEQUENCE [LARGE SCALE GENOMIC DNA]</scope>
    <source>
        <strain evidence="2">SN15 / ATCC MYA-4574 / FGSC 10173)</strain>
    </source>
</reference>
<sequence length="116" mass="13509">MGHREDIFGFRHDIEAVARHWGPFSFARRLGDGSGGLSQTWGQFCRFPCLSVFRMTCTLDIEGFREESRTRDETREYNRLHQTLDASKVTSSCSQLSFVRCYLFQANHCKLVLEEH</sequence>
<dbReference type="Proteomes" id="UP000663193">
    <property type="component" value="Chromosome 3"/>
</dbReference>
<gene>
    <name evidence="1" type="ORF">JI435_403440</name>
</gene>
<protein>
    <submittedName>
        <fullName evidence="1">Uncharacterized protein</fullName>
    </submittedName>
</protein>
<name>A0A7U2HWR2_PHANO</name>
<organism evidence="1 2">
    <name type="scientific">Phaeosphaeria nodorum (strain SN15 / ATCC MYA-4574 / FGSC 10173)</name>
    <name type="common">Glume blotch fungus</name>
    <name type="synonym">Parastagonospora nodorum</name>
    <dbReference type="NCBI Taxonomy" id="321614"/>
    <lineage>
        <taxon>Eukaryota</taxon>
        <taxon>Fungi</taxon>
        <taxon>Dikarya</taxon>
        <taxon>Ascomycota</taxon>
        <taxon>Pezizomycotina</taxon>
        <taxon>Dothideomycetes</taxon>
        <taxon>Pleosporomycetidae</taxon>
        <taxon>Pleosporales</taxon>
        <taxon>Pleosporineae</taxon>
        <taxon>Phaeosphaeriaceae</taxon>
        <taxon>Parastagonospora</taxon>
    </lineage>
</organism>
<evidence type="ECO:0000313" key="2">
    <source>
        <dbReference type="Proteomes" id="UP000663193"/>
    </source>
</evidence>